<dbReference type="PANTHER" id="PTHR46201">
    <property type="entry name" value="PHD FINGER PROTEIN MALE MEIOCYTE DEATH 1-RELATED"/>
    <property type="match status" value="1"/>
</dbReference>
<dbReference type="InterPro" id="IPR019786">
    <property type="entry name" value="Zinc_finger_PHD-type_CS"/>
</dbReference>
<accession>A0A1S4BZU4</accession>
<organism evidence="7 8">
    <name type="scientific">Nicotiana tabacum</name>
    <name type="common">Common tobacco</name>
    <dbReference type="NCBI Taxonomy" id="4097"/>
    <lineage>
        <taxon>Eukaryota</taxon>
        <taxon>Viridiplantae</taxon>
        <taxon>Streptophyta</taxon>
        <taxon>Embryophyta</taxon>
        <taxon>Tracheophyta</taxon>
        <taxon>Spermatophyta</taxon>
        <taxon>Magnoliopsida</taxon>
        <taxon>eudicotyledons</taxon>
        <taxon>Gunneridae</taxon>
        <taxon>Pentapetalae</taxon>
        <taxon>asterids</taxon>
        <taxon>lamiids</taxon>
        <taxon>Solanales</taxon>
        <taxon>Solanaceae</taxon>
        <taxon>Nicotianoideae</taxon>
        <taxon>Nicotianeae</taxon>
        <taxon>Nicotiana</taxon>
    </lineage>
</organism>
<dbReference type="Pfam" id="PF25565">
    <property type="entry name" value="Ubiquitin_At1g33420"/>
    <property type="match status" value="1"/>
</dbReference>
<keyword evidence="3" id="KW-0862">Zinc</keyword>
<proteinExistence type="predicted"/>
<feature type="domain" description="Zinc finger PHD-type" evidence="6">
    <location>
        <begin position="633"/>
        <end position="679"/>
    </location>
</feature>
<dbReference type="RefSeq" id="XP_016494427.1">
    <property type="nucleotide sequence ID" value="XM_016638941.2"/>
</dbReference>
<evidence type="ECO:0000256" key="5">
    <source>
        <dbReference type="ARBA" id="ARBA00023163"/>
    </source>
</evidence>
<dbReference type="InterPro" id="IPR019787">
    <property type="entry name" value="Znf_PHD-finger"/>
</dbReference>
<dbReference type="KEGG" id="nta:107813657"/>
<reference evidence="7" key="1">
    <citation type="journal article" date="2014" name="Nat. Commun.">
        <title>The tobacco genome sequence and its comparison with those of tomato and potato.</title>
        <authorList>
            <person name="Sierro N."/>
            <person name="Battey J.N."/>
            <person name="Ouadi S."/>
            <person name="Bakaher N."/>
            <person name="Bovet L."/>
            <person name="Willig A."/>
            <person name="Goepfert S."/>
            <person name="Peitsch M.C."/>
            <person name="Ivanov N.V."/>
        </authorList>
    </citation>
    <scope>NUCLEOTIDE SEQUENCE [LARGE SCALE GENOMIC DNA]</scope>
</reference>
<dbReference type="SMART" id="SM00249">
    <property type="entry name" value="PHD"/>
    <property type="match status" value="1"/>
</dbReference>
<dbReference type="OrthoDB" id="436852at2759"/>
<dbReference type="Gene3D" id="3.30.40.10">
    <property type="entry name" value="Zinc/RING finger domain, C3HC4 (zinc finger)"/>
    <property type="match status" value="1"/>
</dbReference>
<dbReference type="InterPro" id="IPR013083">
    <property type="entry name" value="Znf_RING/FYVE/PHD"/>
</dbReference>
<keyword evidence="1" id="KW-0479">Metal-binding</keyword>
<dbReference type="InterPro" id="IPR059080">
    <property type="entry name" value="WHD_PTC1"/>
</dbReference>
<sequence>MVVMNGRPMKRLKRRVTADLNDFLTFPDVGSIGGGSSEPFRTTVKAFLSKHALLPPPSSLFPHLLTWQILFRVGDLTNDDGDEDSSPAIVCLDVIEEDVARSRSVYCDQCRVVGWSSNPVCAKRFHFIIKSDGNSIGGYNKPCAGCGEALHLSESRCKSCNHVMTTEDVEDWMYHQLEDNSHLLHAVIHSNGYGHLLRVNGREGGSRLLSGNNIMNFWDRLCKVIGARKISVMDVSKKYGLELRLLHCLTKGHPWYGEWGYQFGAGSFGLTQNAYKQAVENLSSLPLTIFLSQGRKPRTRLQDLISFYQSLSEGELVNIRDLFVFLTSSIRDARKSALGADDNSTYKKRKLCDSKSKVLCAWTSNDVLRVEEAMFRVLRAVSGSNWVSWRALRGAVCKAGPPELLDYCLKELNGKQAADGMVVNARCVNGSGAMEYKLERGNPMVNVNTNGNRLPCTPNFPSEEHLRRDLKYLYECMLNPQTMLNHIPLTKRELAVRSARIVLDCKQFMKEYQPERFLPIPKSDSIQLLCEVDIMEHSDVHSRNPPPELMILPSDATISDLKAEATRTFQDVYLMFRRFQADELVGYSGLKEATQVKLLLGSAEFVTVRGKFLGKNALSRYRMERGVERWTVDCFCGAKDDDGERMLACDVCGVWQHTRCAGIPDLDAVPARFICLRCRCVSQTTNTSGNCKDESVAGGARGGLGKSLTNAA</sequence>
<dbReference type="Pfam" id="PF00628">
    <property type="entry name" value="PHD"/>
    <property type="match status" value="1"/>
</dbReference>
<protein>
    <submittedName>
        <fullName evidence="8">PHD finger protein At1g33420</fullName>
    </submittedName>
</protein>
<reference evidence="8" key="2">
    <citation type="submission" date="2025-08" db="UniProtKB">
        <authorList>
            <consortium name="RefSeq"/>
        </authorList>
    </citation>
    <scope>IDENTIFICATION</scope>
    <source>
        <tissue evidence="8">Leaf</tissue>
    </source>
</reference>
<dbReference type="InterPro" id="IPR011011">
    <property type="entry name" value="Znf_FYVE_PHD"/>
</dbReference>
<evidence type="ECO:0000256" key="2">
    <source>
        <dbReference type="ARBA" id="ARBA00022771"/>
    </source>
</evidence>
<keyword evidence="2" id="KW-0863">Zinc-finger</keyword>
<dbReference type="SMR" id="A0A1S4BZU4"/>
<dbReference type="InterPro" id="IPR001965">
    <property type="entry name" value="Znf_PHD"/>
</dbReference>
<dbReference type="GO" id="GO:0008270">
    <property type="term" value="F:zinc ion binding"/>
    <property type="evidence" value="ECO:0007669"/>
    <property type="project" value="UniProtKB-KW"/>
</dbReference>
<dbReference type="PROSITE" id="PS01359">
    <property type="entry name" value="ZF_PHD_1"/>
    <property type="match status" value="1"/>
</dbReference>
<keyword evidence="4" id="KW-0805">Transcription regulation</keyword>
<name>A0A1S4BZU4_TOBAC</name>
<evidence type="ECO:0000256" key="3">
    <source>
        <dbReference type="ARBA" id="ARBA00022833"/>
    </source>
</evidence>
<dbReference type="SUPFAM" id="SSF57903">
    <property type="entry name" value="FYVE/PHD zinc finger"/>
    <property type="match status" value="1"/>
</dbReference>
<dbReference type="Pfam" id="PF25874">
    <property type="entry name" value="WHD_plant_repro"/>
    <property type="match status" value="1"/>
</dbReference>
<dbReference type="OMA" id="HLMTWQI"/>
<evidence type="ECO:0000313" key="7">
    <source>
        <dbReference type="Proteomes" id="UP000790787"/>
    </source>
</evidence>
<dbReference type="GeneID" id="107813657"/>
<evidence type="ECO:0000256" key="4">
    <source>
        <dbReference type="ARBA" id="ARBA00023015"/>
    </source>
</evidence>
<dbReference type="CDD" id="cd15556">
    <property type="entry name" value="PHD_MMD1_like"/>
    <property type="match status" value="1"/>
</dbReference>
<dbReference type="Proteomes" id="UP000790787">
    <property type="component" value="Chromosome 1"/>
</dbReference>
<keyword evidence="5" id="KW-0804">Transcription</keyword>
<dbReference type="InterPro" id="IPR058054">
    <property type="entry name" value="Znf_MS1-like"/>
</dbReference>
<evidence type="ECO:0000313" key="8">
    <source>
        <dbReference type="RefSeq" id="XP_016494427.1"/>
    </source>
</evidence>
<dbReference type="AlphaFoldDB" id="A0A1S4BZU4"/>
<evidence type="ECO:0000259" key="6">
    <source>
        <dbReference type="SMART" id="SM00249"/>
    </source>
</evidence>
<keyword evidence="7" id="KW-1185">Reference proteome</keyword>
<dbReference type="PaxDb" id="4097-A0A1S4BZU4"/>
<gene>
    <name evidence="8" type="primary">LOC107813657</name>
</gene>
<dbReference type="InterPro" id="IPR057765">
    <property type="entry name" value="MS1-like_ubiquitin"/>
</dbReference>
<evidence type="ECO:0000256" key="1">
    <source>
        <dbReference type="ARBA" id="ARBA00022723"/>
    </source>
</evidence>
<dbReference type="PANTHER" id="PTHR46201:SF3">
    <property type="entry name" value="OS01G0877500 PROTEIN"/>
    <property type="match status" value="1"/>
</dbReference>
<dbReference type="STRING" id="4097.A0A1S4BZU4"/>
<dbReference type="RefSeq" id="XP_016494427.1">
    <property type="nucleotide sequence ID" value="XM_016638941.1"/>
</dbReference>